<keyword evidence="2" id="KW-0732">Signal</keyword>
<feature type="region of interest" description="Disordered" evidence="1">
    <location>
        <begin position="270"/>
        <end position="294"/>
    </location>
</feature>
<comment type="caution">
    <text evidence="3">The sequence shown here is derived from an EMBL/GenBank/DDBJ whole genome shotgun (WGS) entry which is preliminary data.</text>
</comment>
<reference evidence="3" key="1">
    <citation type="journal article" date="2021" name="Genome Biol. Evol.">
        <title>The assembled and annotated genome of the fairy-ring fungus Marasmius oreades.</title>
        <authorList>
            <person name="Hiltunen M."/>
            <person name="Ament-Velasquez S.L."/>
            <person name="Johannesson H."/>
        </authorList>
    </citation>
    <scope>NUCLEOTIDE SEQUENCE</scope>
    <source>
        <strain evidence="3">03SP1</strain>
    </source>
</reference>
<proteinExistence type="predicted"/>
<gene>
    <name evidence="3" type="ORF">E1B28_002719</name>
</gene>
<dbReference type="EMBL" id="CM032190">
    <property type="protein sequence ID" value="KAG7086791.1"/>
    <property type="molecule type" value="Genomic_DNA"/>
</dbReference>
<evidence type="ECO:0000313" key="3">
    <source>
        <dbReference type="EMBL" id="KAG7086791.1"/>
    </source>
</evidence>
<dbReference type="RefSeq" id="XP_043003262.1">
    <property type="nucleotide sequence ID" value="XM_043159659.1"/>
</dbReference>
<feature type="signal peptide" evidence="2">
    <location>
        <begin position="1"/>
        <end position="27"/>
    </location>
</feature>
<feature type="compositionally biased region" description="Polar residues" evidence="1">
    <location>
        <begin position="270"/>
        <end position="279"/>
    </location>
</feature>
<protein>
    <submittedName>
        <fullName evidence="3">Uncharacterized protein</fullName>
    </submittedName>
</protein>
<evidence type="ECO:0000256" key="2">
    <source>
        <dbReference type="SAM" id="SignalP"/>
    </source>
</evidence>
<keyword evidence="4" id="KW-1185">Reference proteome</keyword>
<dbReference type="GeneID" id="66071795"/>
<evidence type="ECO:0000313" key="4">
    <source>
        <dbReference type="Proteomes" id="UP001049176"/>
    </source>
</evidence>
<evidence type="ECO:0000256" key="1">
    <source>
        <dbReference type="SAM" id="MobiDB-lite"/>
    </source>
</evidence>
<dbReference type="Proteomes" id="UP001049176">
    <property type="component" value="Chromosome 10"/>
</dbReference>
<feature type="region of interest" description="Disordered" evidence="1">
    <location>
        <begin position="33"/>
        <end position="69"/>
    </location>
</feature>
<accession>A0A9P7UND2</accession>
<organism evidence="3 4">
    <name type="scientific">Marasmius oreades</name>
    <name type="common">fairy-ring Marasmius</name>
    <dbReference type="NCBI Taxonomy" id="181124"/>
    <lineage>
        <taxon>Eukaryota</taxon>
        <taxon>Fungi</taxon>
        <taxon>Dikarya</taxon>
        <taxon>Basidiomycota</taxon>
        <taxon>Agaricomycotina</taxon>
        <taxon>Agaricomycetes</taxon>
        <taxon>Agaricomycetidae</taxon>
        <taxon>Agaricales</taxon>
        <taxon>Marasmiineae</taxon>
        <taxon>Marasmiaceae</taxon>
        <taxon>Marasmius</taxon>
    </lineage>
</organism>
<dbReference type="OrthoDB" id="3053744at2759"/>
<name>A0A9P7UND2_9AGAR</name>
<dbReference type="KEGG" id="more:E1B28_002719"/>
<feature type="chain" id="PRO_5040320561" evidence="2">
    <location>
        <begin position="28"/>
        <end position="294"/>
    </location>
</feature>
<dbReference type="AlphaFoldDB" id="A0A9P7UND2"/>
<sequence>MQYSHSRLFHFFALFLFVLCLTKATLSAPIKPAAGEKSGAKTPANASKNPTPANRPASPVAGTSSASASDPAEAGCGKQTTCEKCIAVKGSGGKVVCGFNQSGKCVGLSTAAASTLAKTAAECKALNTKANEQAGADAEFTAAAKSEFAKIKPHVFGTEKGLKNTSGRHLASSLLSVPANKNLQRTANASTGLSRFTNANGKVKTTWDDDTGKYTQAQVQSMCEDAIKSVLKLTNAKTLPKGTSITSVSVQSPLGMNLCISVQGNTSVFPGSTNPTSDAAGQRCTPDAEVSDDI</sequence>